<organism evidence="10 11">
    <name type="scientific">Microbacterium profundi</name>
    <dbReference type="NCBI Taxonomy" id="450380"/>
    <lineage>
        <taxon>Bacteria</taxon>
        <taxon>Bacillati</taxon>
        <taxon>Actinomycetota</taxon>
        <taxon>Actinomycetes</taxon>
        <taxon>Micrococcales</taxon>
        <taxon>Microbacteriaceae</taxon>
        <taxon>Microbacterium</taxon>
    </lineage>
</organism>
<accession>A0ABV3LE19</accession>
<keyword evidence="2 8" id="KW-1277">Toxin-antitoxin system</keyword>
<dbReference type="EC" id="3.1.-.-" evidence="8"/>
<dbReference type="EMBL" id="JBFBMH010000003">
    <property type="protein sequence ID" value="MEW1974164.1"/>
    <property type="molecule type" value="Genomic_DNA"/>
</dbReference>
<keyword evidence="5 8" id="KW-0378">Hydrolase</keyword>
<reference evidence="10 11" key="1">
    <citation type="submission" date="2024-06" db="EMBL/GenBank/DDBJ databases">
        <title>The Natural Products Discovery Center: Release of the First 8490 Sequenced Strains for Exploring Actinobacteria Biosynthetic Diversity.</title>
        <authorList>
            <person name="Kalkreuter E."/>
            <person name="Kautsar S.A."/>
            <person name="Yang D."/>
            <person name="Bader C.D."/>
            <person name="Teijaro C.N."/>
            <person name="Fluegel L."/>
            <person name="Davis C.M."/>
            <person name="Simpson J.R."/>
            <person name="Lauterbach L."/>
            <person name="Steele A.D."/>
            <person name="Gui C."/>
            <person name="Meng S."/>
            <person name="Li G."/>
            <person name="Viehrig K."/>
            <person name="Ye F."/>
            <person name="Su P."/>
            <person name="Kiefer A.F."/>
            <person name="Nichols A."/>
            <person name="Cepeda A.J."/>
            <person name="Yan W."/>
            <person name="Fan B."/>
            <person name="Jiang Y."/>
            <person name="Adhikari A."/>
            <person name="Zheng C.-J."/>
            <person name="Schuster L."/>
            <person name="Cowan T.M."/>
            <person name="Smanski M.J."/>
            <person name="Chevrette M.G."/>
            <person name="De Carvalho L.P.S."/>
            <person name="Shen B."/>
        </authorList>
    </citation>
    <scope>NUCLEOTIDE SEQUENCE [LARGE SCALE GENOMIC DNA]</scope>
    <source>
        <strain evidence="10 11">NPDC077434</strain>
    </source>
</reference>
<evidence type="ECO:0000256" key="3">
    <source>
        <dbReference type="ARBA" id="ARBA00022722"/>
    </source>
</evidence>
<keyword evidence="8" id="KW-0800">Toxin</keyword>
<proteinExistence type="inferred from homology"/>
<feature type="binding site" evidence="8">
    <location>
        <position position="8"/>
    </location>
    <ligand>
        <name>Mg(2+)</name>
        <dbReference type="ChEBI" id="CHEBI:18420"/>
    </ligand>
</feature>
<comment type="function">
    <text evidence="8">Toxic component of a toxin-antitoxin (TA) system. An RNase.</text>
</comment>
<dbReference type="SUPFAM" id="SSF88723">
    <property type="entry name" value="PIN domain-like"/>
    <property type="match status" value="1"/>
</dbReference>
<dbReference type="InterPro" id="IPR029060">
    <property type="entry name" value="PIN-like_dom_sf"/>
</dbReference>
<dbReference type="Pfam" id="PF01850">
    <property type="entry name" value="PIN"/>
    <property type="match status" value="1"/>
</dbReference>
<comment type="caution">
    <text evidence="10">The sequence shown here is derived from an EMBL/GenBank/DDBJ whole genome shotgun (WGS) entry which is preliminary data.</text>
</comment>
<feature type="binding site" evidence="8">
    <location>
        <position position="97"/>
    </location>
    <ligand>
        <name>Mg(2+)</name>
        <dbReference type="ChEBI" id="CHEBI:18420"/>
    </ligand>
</feature>
<dbReference type="InterPro" id="IPR002716">
    <property type="entry name" value="PIN_dom"/>
</dbReference>
<evidence type="ECO:0000313" key="10">
    <source>
        <dbReference type="EMBL" id="MEW1974164.1"/>
    </source>
</evidence>
<evidence type="ECO:0000256" key="6">
    <source>
        <dbReference type="ARBA" id="ARBA00022842"/>
    </source>
</evidence>
<dbReference type="InterPro" id="IPR022907">
    <property type="entry name" value="VapC_family"/>
</dbReference>
<name>A0ABV3LE19_9MICO</name>
<sequence>MARRLILDTGVLVAAERERIAAGIREDDDVVIAAVTLAELYTGVDLASDARRASRLLNVNRVLETVPIVAYDDDVAFAHGSLLAHVHRTGRPRSAHDLIIAATAVATGRLLLTTDRAARFGELPGVQVEVLG</sequence>
<feature type="domain" description="PIN" evidence="9">
    <location>
        <begin position="6"/>
        <end position="117"/>
    </location>
</feature>
<evidence type="ECO:0000256" key="4">
    <source>
        <dbReference type="ARBA" id="ARBA00022723"/>
    </source>
</evidence>
<dbReference type="RefSeq" id="WP_033105748.1">
    <property type="nucleotide sequence ID" value="NZ_JAJVKR010000018.1"/>
</dbReference>
<comment type="similarity">
    <text evidence="7 8">Belongs to the PINc/VapC protein family.</text>
</comment>
<evidence type="ECO:0000259" key="9">
    <source>
        <dbReference type="Pfam" id="PF01850"/>
    </source>
</evidence>
<protein>
    <recommendedName>
        <fullName evidence="8">Ribonuclease VapC</fullName>
        <shortName evidence="8">RNase VapC</shortName>
        <ecNumber evidence="8">3.1.-.-</ecNumber>
    </recommendedName>
    <alternativeName>
        <fullName evidence="8">Toxin VapC</fullName>
    </alternativeName>
</protein>
<dbReference type="InterPro" id="IPR050556">
    <property type="entry name" value="Type_II_TA_system_RNase"/>
</dbReference>
<gene>
    <name evidence="8" type="primary">vapC</name>
    <name evidence="10" type="ORF">AB0301_03630</name>
</gene>
<evidence type="ECO:0000256" key="5">
    <source>
        <dbReference type="ARBA" id="ARBA00022801"/>
    </source>
</evidence>
<dbReference type="Proteomes" id="UP001553715">
    <property type="component" value="Unassembled WGS sequence"/>
</dbReference>
<keyword evidence="4 8" id="KW-0479">Metal-binding</keyword>
<keyword evidence="11" id="KW-1185">Reference proteome</keyword>
<keyword evidence="6 8" id="KW-0460">Magnesium</keyword>
<evidence type="ECO:0000256" key="1">
    <source>
        <dbReference type="ARBA" id="ARBA00001946"/>
    </source>
</evidence>
<dbReference type="PANTHER" id="PTHR33653">
    <property type="entry name" value="RIBONUCLEASE VAPC2"/>
    <property type="match status" value="1"/>
</dbReference>
<evidence type="ECO:0000256" key="7">
    <source>
        <dbReference type="ARBA" id="ARBA00038093"/>
    </source>
</evidence>
<evidence type="ECO:0000256" key="8">
    <source>
        <dbReference type="HAMAP-Rule" id="MF_00265"/>
    </source>
</evidence>
<keyword evidence="3 8" id="KW-0540">Nuclease</keyword>
<comment type="cofactor">
    <cofactor evidence="1 8">
        <name>Mg(2+)</name>
        <dbReference type="ChEBI" id="CHEBI:18420"/>
    </cofactor>
</comment>
<dbReference type="PANTHER" id="PTHR33653:SF1">
    <property type="entry name" value="RIBONUCLEASE VAPC2"/>
    <property type="match status" value="1"/>
</dbReference>
<dbReference type="HAMAP" id="MF_00265">
    <property type="entry name" value="VapC_Nob1"/>
    <property type="match status" value="1"/>
</dbReference>
<evidence type="ECO:0000313" key="11">
    <source>
        <dbReference type="Proteomes" id="UP001553715"/>
    </source>
</evidence>
<evidence type="ECO:0000256" key="2">
    <source>
        <dbReference type="ARBA" id="ARBA00022649"/>
    </source>
</evidence>
<dbReference type="Gene3D" id="3.40.50.1010">
    <property type="entry name" value="5'-nuclease"/>
    <property type="match status" value="1"/>
</dbReference>